<evidence type="ECO:0000256" key="1">
    <source>
        <dbReference type="PROSITE-ProRule" id="PRU01211"/>
    </source>
</evidence>
<dbReference type="GeneTree" id="ENSGT00950000183111"/>
<dbReference type="InterPro" id="IPR006026">
    <property type="entry name" value="Peptidase_Metallo"/>
</dbReference>
<dbReference type="InterPro" id="IPR001506">
    <property type="entry name" value="Peptidase_M12A"/>
</dbReference>
<keyword evidence="2" id="KW-0862">Zinc</keyword>
<dbReference type="PRINTS" id="PR00480">
    <property type="entry name" value="ASTACIN"/>
</dbReference>
<name>A0A8C4QXL5_EPTBU</name>
<reference evidence="4" key="1">
    <citation type="submission" date="2025-08" db="UniProtKB">
        <authorList>
            <consortium name="Ensembl"/>
        </authorList>
    </citation>
    <scope>IDENTIFICATION</scope>
</reference>
<organism evidence="4 5">
    <name type="scientific">Eptatretus burgeri</name>
    <name type="common">Inshore hagfish</name>
    <dbReference type="NCBI Taxonomy" id="7764"/>
    <lineage>
        <taxon>Eukaryota</taxon>
        <taxon>Metazoa</taxon>
        <taxon>Chordata</taxon>
        <taxon>Craniata</taxon>
        <taxon>Vertebrata</taxon>
        <taxon>Cyclostomata</taxon>
        <taxon>Myxini</taxon>
        <taxon>Myxiniformes</taxon>
        <taxon>Myxinidae</taxon>
        <taxon>Eptatretinae</taxon>
        <taxon>Eptatretus</taxon>
    </lineage>
</organism>
<feature type="active site" evidence="1">
    <location>
        <position position="78"/>
    </location>
</feature>
<dbReference type="Gene3D" id="3.40.390.10">
    <property type="entry name" value="Collagenase (Catalytic Domain)"/>
    <property type="match status" value="1"/>
</dbReference>
<evidence type="ECO:0000313" key="4">
    <source>
        <dbReference type="Ensembl" id="ENSEBUP00000021083.1"/>
    </source>
</evidence>
<comment type="cofactor">
    <cofactor evidence="2">
        <name>Zn(2+)</name>
        <dbReference type="ChEBI" id="CHEBI:29105"/>
    </cofactor>
    <text evidence="2">Binds 1 zinc ion per subunit.</text>
</comment>
<feature type="domain" description="Peptidase M12A" evidence="3">
    <location>
        <begin position="1"/>
        <end position="193"/>
    </location>
</feature>
<sequence>MLKPYVHFADHNAMGVILQAFDMFRLKSCIDFVPWTGEQDYLSVVKYSGCWSYVGKQGGLQKLSIGSGCDHISIVEHELLHALGIWNEQSRADRDDYVTIQWDNIRHGRWRNFQKNTLQESDSLNVPYDYSSVMHYGSTAFQTAPGLNTIITRDPIFMDFIGQRLDISRAGPLTAQPNVQLHFIVGLVGPMYL</sequence>
<protein>
    <recommendedName>
        <fullName evidence="2">Metalloendopeptidase</fullName>
        <ecNumber evidence="2">3.4.24.-</ecNumber>
    </recommendedName>
</protein>
<keyword evidence="2" id="KW-0378">Hydrolase</keyword>
<dbReference type="PROSITE" id="PS51864">
    <property type="entry name" value="ASTACIN"/>
    <property type="match status" value="1"/>
</dbReference>
<dbReference type="PANTHER" id="PTHR10127">
    <property type="entry name" value="DISCOIDIN, CUB, EGF, LAMININ , AND ZINC METALLOPROTEASE DOMAIN CONTAINING"/>
    <property type="match status" value="1"/>
</dbReference>
<accession>A0A8C4QXL5</accession>
<dbReference type="OMA" id="GAQRNIW"/>
<dbReference type="AlphaFoldDB" id="A0A8C4QXL5"/>
<evidence type="ECO:0000256" key="2">
    <source>
        <dbReference type="RuleBase" id="RU361183"/>
    </source>
</evidence>
<dbReference type="GO" id="GO:0006508">
    <property type="term" value="P:proteolysis"/>
    <property type="evidence" value="ECO:0007669"/>
    <property type="project" value="UniProtKB-KW"/>
</dbReference>
<dbReference type="InterPro" id="IPR024079">
    <property type="entry name" value="MetalloPept_cat_dom_sf"/>
</dbReference>
<dbReference type="GO" id="GO:0008270">
    <property type="term" value="F:zinc ion binding"/>
    <property type="evidence" value="ECO:0007669"/>
    <property type="project" value="InterPro"/>
</dbReference>
<keyword evidence="2" id="KW-0479">Metal-binding</keyword>
<dbReference type="EC" id="3.4.24.-" evidence="2"/>
<keyword evidence="5" id="KW-1185">Reference proteome</keyword>
<evidence type="ECO:0000313" key="5">
    <source>
        <dbReference type="Proteomes" id="UP000694388"/>
    </source>
</evidence>
<keyword evidence="2" id="KW-0482">Metalloprotease</keyword>
<dbReference type="SMART" id="SM00235">
    <property type="entry name" value="ZnMc"/>
    <property type="match status" value="1"/>
</dbReference>
<comment type="caution">
    <text evidence="1">Lacks conserved residue(s) required for the propagation of feature annotation.</text>
</comment>
<evidence type="ECO:0000259" key="3">
    <source>
        <dbReference type="PROSITE" id="PS51864"/>
    </source>
</evidence>
<dbReference type="GO" id="GO:0004222">
    <property type="term" value="F:metalloendopeptidase activity"/>
    <property type="evidence" value="ECO:0007669"/>
    <property type="project" value="UniProtKB-UniRule"/>
</dbReference>
<dbReference type="Pfam" id="PF01400">
    <property type="entry name" value="Astacin"/>
    <property type="match status" value="1"/>
</dbReference>
<dbReference type="SUPFAM" id="SSF55486">
    <property type="entry name" value="Metalloproteases ('zincins'), catalytic domain"/>
    <property type="match status" value="1"/>
</dbReference>
<keyword evidence="2" id="KW-0645">Protease</keyword>
<dbReference type="Ensembl" id="ENSEBUT00000021659.1">
    <property type="protein sequence ID" value="ENSEBUP00000021083.1"/>
    <property type="gene ID" value="ENSEBUG00000013036.1"/>
</dbReference>
<dbReference type="PANTHER" id="PTHR10127:SF814">
    <property type="entry name" value="MEPRIN A SUBUNIT BETA"/>
    <property type="match status" value="1"/>
</dbReference>
<dbReference type="Proteomes" id="UP000694388">
    <property type="component" value="Unplaced"/>
</dbReference>
<reference evidence="4" key="2">
    <citation type="submission" date="2025-09" db="UniProtKB">
        <authorList>
            <consortium name="Ensembl"/>
        </authorList>
    </citation>
    <scope>IDENTIFICATION</scope>
</reference>
<proteinExistence type="predicted"/>